<dbReference type="Pfam" id="PF00535">
    <property type="entry name" value="Glycos_transf_2"/>
    <property type="match status" value="1"/>
</dbReference>
<dbReference type="PANTHER" id="PTHR48090:SF7">
    <property type="entry name" value="RFBJ PROTEIN"/>
    <property type="match status" value="1"/>
</dbReference>
<name>A0A2M7E8S1_9BACT</name>
<feature type="domain" description="Glycosyltransferase 2-like" evidence="2">
    <location>
        <begin position="4"/>
        <end position="175"/>
    </location>
</feature>
<dbReference type="AlphaFoldDB" id="A0A2M7E8S1"/>
<keyword evidence="1" id="KW-0472">Membrane</keyword>
<keyword evidence="3" id="KW-0808">Transferase</keyword>
<accession>A0A2M7E8S1</accession>
<dbReference type="EMBL" id="PETL01000193">
    <property type="protein sequence ID" value="PIV64104.1"/>
    <property type="molecule type" value="Genomic_DNA"/>
</dbReference>
<evidence type="ECO:0000313" key="4">
    <source>
        <dbReference type="Proteomes" id="UP000228886"/>
    </source>
</evidence>
<dbReference type="CDD" id="cd04179">
    <property type="entry name" value="DPM_DPG-synthase_like"/>
    <property type="match status" value="1"/>
</dbReference>
<dbReference type="Proteomes" id="UP000228886">
    <property type="component" value="Unassembled WGS sequence"/>
</dbReference>
<comment type="caution">
    <text evidence="3">The sequence shown here is derived from an EMBL/GenBank/DDBJ whole genome shotgun (WGS) entry which is preliminary data.</text>
</comment>
<dbReference type="SUPFAM" id="SSF53448">
    <property type="entry name" value="Nucleotide-diphospho-sugar transferases"/>
    <property type="match status" value="1"/>
</dbReference>
<dbReference type="Gene3D" id="3.90.550.10">
    <property type="entry name" value="Spore Coat Polysaccharide Biosynthesis Protein SpsA, Chain A"/>
    <property type="match status" value="1"/>
</dbReference>
<reference evidence="4" key="1">
    <citation type="submission" date="2017-09" db="EMBL/GenBank/DDBJ databases">
        <title>Depth-based differentiation of microbial function through sediment-hosted aquifers and enrichment of novel symbionts in the deep terrestrial subsurface.</title>
        <authorList>
            <person name="Probst A.J."/>
            <person name="Ladd B."/>
            <person name="Jarett J.K."/>
            <person name="Geller-Mcgrath D.E."/>
            <person name="Sieber C.M.K."/>
            <person name="Emerson J.B."/>
            <person name="Anantharaman K."/>
            <person name="Thomas B.C."/>
            <person name="Malmstrom R."/>
            <person name="Stieglmeier M."/>
            <person name="Klingl A."/>
            <person name="Woyke T."/>
            <person name="Ryan C.M."/>
            <person name="Banfield J.F."/>
        </authorList>
    </citation>
    <scope>NUCLEOTIDE SEQUENCE [LARGE SCALE GENOMIC DNA]</scope>
</reference>
<evidence type="ECO:0000313" key="3">
    <source>
        <dbReference type="EMBL" id="PIV64104.1"/>
    </source>
</evidence>
<organism evidence="3 4">
    <name type="scientific">bacterium (Candidatus Ratteibacteria) CG01_land_8_20_14_3_00_40_19</name>
    <dbReference type="NCBI Taxonomy" id="2014290"/>
    <lineage>
        <taxon>Bacteria</taxon>
        <taxon>Candidatus Ratteibacteria</taxon>
    </lineage>
</organism>
<feature type="transmembrane region" description="Helical" evidence="1">
    <location>
        <begin position="138"/>
        <end position="155"/>
    </location>
</feature>
<evidence type="ECO:0000256" key="1">
    <source>
        <dbReference type="SAM" id="Phobius"/>
    </source>
</evidence>
<keyword evidence="1" id="KW-0812">Transmembrane</keyword>
<dbReference type="InterPro" id="IPR029044">
    <property type="entry name" value="Nucleotide-diphossugar_trans"/>
</dbReference>
<dbReference type="PANTHER" id="PTHR48090">
    <property type="entry name" value="UNDECAPRENYL-PHOSPHATE 4-DEOXY-4-FORMAMIDO-L-ARABINOSE TRANSFERASE-RELATED"/>
    <property type="match status" value="1"/>
</dbReference>
<dbReference type="InterPro" id="IPR001173">
    <property type="entry name" value="Glyco_trans_2-like"/>
</dbReference>
<gene>
    <name evidence="3" type="ORF">COS11_03930</name>
</gene>
<sequence>MKLSVIMPVYNEEKTIAEIIRRVKAVNLKKEIIIVEDGSTDKTKEILKEIIKQNDSQNDSDNKITIINQRKRHGKGTAIRRALKEVTGDIVIIQDADLEYNPAEISKVIAPIMAKKSKVVYGSRVKGHGKPFSSLMGWIYYLGGFSLSLFVNLLYQAKITDEPTCYKAFSTEVLKNVQLNCQNFEFCPEVTAKVLKKGIKISEVPITYHPRSLREGKKIGLKDWFIAVWTLLKYRFYN</sequence>
<evidence type="ECO:0000259" key="2">
    <source>
        <dbReference type="Pfam" id="PF00535"/>
    </source>
</evidence>
<dbReference type="GO" id="GO:0016740">
    <property type="term" value="F:transferase activity"/>
    <property type="evidence" value="ECO:0007669"/>
    <property type="project" value="UniProtKB-KW"/>
</dbReference>
<keyword evidence="1" id="KW-1133">Transmembrane helix</keyword>
<dbReference type="InterPro" id="IPR050256">
    <property type="entry name" value="Glycosyltransferase_2"/>
</dbReference>
<protein>
    <submittedName>
        <fullName evidence="3">Glycosyl transferase</fullName>
    </submittedName>
</protein>
<proteinExistence type="predicted"/>